<feature type="domain" description="YknX-like beta-barrel" evidence="8">
    <location>
        <begin position="126"/>
        <end position="215"/>
    </location>
</feature>
<protein>
    <recommendedName>
        <fullName evidence="11">Secretion protein HlyD family protein</fullName>
    </recommendedName>
</protein>
<dbReference type="OrthoDB" id="9811754at2"/>
<evidence type="ECO:0000256" key="5">
    <source>
        <dbReference type="ARBA" id="ARBA00023136"/>
    </source>
</evidence>
<dbReference type="Gene3D" id="2.40.30.170">
    <property type="match status" value="1"/>
</dbReference>
<evidence type="ECO:0000256" key="4">
    <source>
        <dbReference type="ARBA" id="ARBA00022989"/>
    </source>
</evidence>
<evidence type="ECO:0000259" key="8">
    <source>
        <dbReference type="Pfam" id="PF25990"/>
    </source>
</evidence>
<dbReference type="Gene3D" id="2.40.50.100">
    <property type="match status" value="1"/>
</dbReference>
<comment type="subcellular location">
    <subcellularLocation>
        <location evidence="1">Membrane</location>
        <topology evidence="1">Single-pass membrane protein</topology>
    </subcellularLocation>
</comment>
<evidence type="ECO:0000313" key="9">
    <source>
        <dbReference type="EMBL" id="ACV64817.1"/>
    </source>
</evidence>
<keyword evidence="5 6" id="KW-0472">Membrane</keyword>
<proteinExistence type="inferred from homology"/>
<comment type="similarity">
    <text evidence="2">Belongs to the membrane fusion protein (MFP) (TC 8.A.1) family.</text>
</comment>
<evidence type="ECO:0008006" key="11">
    <source>
        <dbReference type="Google" id="ProtNLM"/>
    </source>
</evidence>
<dbReference type="InterPro" id="IPR050739">
    <property type="entry name" value="MFP"/>
</dbReference>
<feature type="transmembrane region" description="Helical" evidence="6">
    <location>
        <begin position="7"/>
        <end position="27"/>
    </location>
</feature>
<evidence type="ECO:0000256" key="3">
    <source>
        <dbReference type="ARBA" id="ARBA00022692"/>
    </source>
</evidence>
<dbReference type="RefSeq" id="WP_015759487.1">
    <property type="nucleotide sequence ID" value="NC_013216.1"/>
</dbReference>
<keyword evidence="3 6" id="KW-0812">Transmembrane</keyword>
<dbReference type="KEGG" id="dae:Dtox_4149"/>
<dbReference type="eggNOG" id="COG1566">
    <property type="taxonomic scope" value="Bacteria"/>
</dbReference>
<accession>C8VYU6</accession>
<dbReference type="PANTHER" id="PTHR30386">
    <property type="entry name" value="MEMBRANE FUSION SUBUNIT OF EMRAB-TOLC MULTIDRUG EFFLUX PUMP"/>
    <property type="match status" value="1"/>
</dbReference>
<dbReference type="STRING" id="485916.Dtox_4149"/>
<dbReference type="Pfam" id="PF25917">
    <property type="entry name" value="BSH_RND"/>
    <property type="match status" value="1"/>
</dbReference>
<dbReference type="HOGENOM" id="CLU_018816_11_0_9"/>
<keyword evidence="4 6" id="KW-1133">Transmembrane helix</keyword>
<evidence type="ECO:0000313" key="10">
    <source>
        <dbReference type="Proteomes" id="UP000002217"/>
    </source>
</evidence>
<dbReference type="InterPro" id="IPR058636">
    <property type="entry name" value="Beta-barrel_YknX"/>
</dbReference>
<dbReference type="GO" id="GO:0016020">
    <property type="term" value="C:membrane"/>
    <property type="evidence" value="ECO:0007669"/>
    <property type="project" value="UniProtKB-SubCell"/>
</dbReference>
<evidence type="ECO:0000256" key="6">
    <source>
        <dbReference type="SAM" id="Phobius"/>
    </source>
</evidence>
<reference evidence="9 10" key="1">
    <citation type="journal article" date="2009" name="Stand. Genomic Sci.">
        <title>Complete genome sequence of Desulfotomaculum acetoxidans type strain (5575).</title>
        <authorList>
            <person name="Spring S."/>
            <person name="Lapidus A."/>
            <person name="Schroder M."/>
            <person name="Gleim D."/>
            <person name="Sims D."/>
            <person name="Meincke L."/>
            <person name="Glavina Del Rio T."/>
            <person name="Tice H."/>
            <person name="Copeland A."/>
            <person name="Cheng J.F."/>
            <person name="Lucas S."/>
            <person name="Chen F."/>
            <person name="Nolan M."/>
            <person name="Bruce D."/>
            <person name="Goodwin L."/>
            <person name="Pitluck S."/>
            <person name="Ivanova N."/>
            <person name="Mavromatis K."/>
            <person name="Mikhailova N."/>
            <person name="Pati A."/>
            <person name="Chen A."/>
            <person name="Palaniappan K."/>
            <person name="Land M."/>
            <person name="Hauser L."/>
            <person name="Chang Y.J."/>
            <person name="Jeffries C.D."/>
            <person name="Chain P."/>
            <person name="Saunders E."/>
            <person name="Brettin T."/>
            <person name="Detter J.C."/>
            <person name="Goker M."/>
            <person name="Bristow J."/>
            <person name="Eisen J.A."/>
            <person name="Markowitz V."/>
            <person name="Hugenholtz P."/>
            <person name="Kyrpides N.C."/>
            <person name="Klenk H.P."/>
            <person name="Han C."/>
        </authorList>
    </citation>
    <scope>NUCLEOTIDE SEQUENCE [LARGE SCALE GENOMIC DNA]</scope>
    <source>
        <strain evidence="10">ATCC 49208 / DSM 771 / VKM B-1644</strain>
    </source>
</reference>
<dbReference type="EMBL" id="CP001720">
    <property type="protein sequence ID" value="ACV64817.1"/>
    <property type="molecule type" value="Genomic_DNA"/>
</dbReference>
<name>C8VYU6_DESAS</name>
<gene>
    <name evidence="9" type="ordered locus">Dtox_4149</name>
</gene>
<sequence>MKKKMIFILVTILMIVSLAGVALYYWYQSNHYVITEDARVTGTLYKVSPQVAGKFLELNFEEGDIVQKGQVLARQDDTTLSEDLNLDLTLVRAPIGGMILKKLAHVGEVGAAGQSIAMMADLNDLYVEANMEETDMYKLKVGQAVDFTIDSIPGHRFTGEVTTLGEATAATFSLLPTQNTSGSFTKVVQRIPIKIKIDDFKGQHLLPGMNTIVRVHLQ</sequence>
<dbReference type="AlphaFoldDB" id="C8VYU6"/>
<dbReference type="PANTHER" id="PTHR30386:SF26">
    <property type="entry name" value="TRANSPORT PROTEIN COMB"/>
    <property type="match status" value="1"/>
</dbReference>
<dbReference type="GO" id="GO:0055085">
    <property type="term" value="P:transmembrane transport"/>
    <property type="evidence" value="ECO:0007669"/>
    <property type="project" value="InterPro"/>
</dbReference>
<evidence type="ECO:0000259" key="7">
    <source>
        <dbReference type="Pfam" id="PF25917"/>
    </source>
</evidence>
<organism evidence="9 10">
    <name type="scientific">Desulfofarcimen acetoxidans (strain ATCC 49208 / DSM 771 / KCTC 5769 / VKM B-1644 / 5575)</name>
    <name type="common">Desulfotomaculum acetoxidans</name>
    <dbReference type="NCBI Taxonomy" id="485916"/>
    <lineage>
        <taxon>Bacteria</taxon>
        <taxon>Bacillati</taxon>
        <taxon>Bacillota</taxon>
        <taxon>Clostridia</taxon>
        <taxon>Eubacteriales</taxon>
        <taxon>Peptococcaceae</taxon>
        <taxon>Desulfofarcimen</taxon>
    </lineage>
</organism>
<dbReference type="Pfam" id="PF25990">
    <property type="entry name" value="Beta-barrel_YknX"/>
    <property type="match status" value="1"/>
</dbReference>
<evidence type="ECO:0000256" key="2">
    <source>
        <dbReference type="ARBA" id="ARBA00009477"/>
    </source>
</evidence>
<keyword evidence="10" id="KW-1185">Reference proteome</keyword>
<dbReference type="SUPFAM" id="SSF111369">
    <property type="entry name" value="HlyD-like secretion proteins"/>
    <property type="match status" value="1"/>
</dbReference>
<evidence type="ECO:0000256" key="1">
    <source>
        <dbReference type="ARBA" id="ARBA00004167"/>
    </source>
</evidence>
<dbReference type="InterPro" id="IPR058625">
    <property type="entry name" value="MdtA-like_BSH"/>
</dbReference>
<feature type="domain" description="Multidrug resistance protein MdtA-like barrel-sandwich hybrid" evidence="7">
    <location>
        <begin position="46"/>
        <end position="119"/>
    </location>
</feature>
<dbReference type="Proteomes" id="UP000002217">
    <property type="component" value="Chromosome"/>
</dbReference>